<organism evidence="1 4">
    <name type="scientific">Anaerobutyricum hallii</name>
    <dbReference type="NCBI Taxonomy" id="39488"/>
    <lineage>
        <taxon>Bacteria</taxon>
        <taxon>Bacillati</taxon>
        <taxon>Bacillota</taxon>
        <taxon>Clostridia</taxon>
        <taxon>Lachnospirales</taxon>
        <taxon>Lachnospiraceae</taxon>
        <taxon>Anaerobutyricum</taxon>
    </lineage>
</organism>
<sequence length="67" mass="8025">MENRLLKRIYNNNLPQAKQTPTKRYIRHICDFSRDMLNTRLKRSYPTLAPRPQICLIYRFVGCALDV</sequence>
<dbReference type="EMBL" id="QRNJ01000012">
    <property type="protein sequence ID" value="RHK40423.1"/>
    <property type="molecule type" value="Genomic_DNA"/>
</dbReference>
<evidence type="ECO:0000313" key="3">
    <source>
        <dbReference type="Proteomes" id="UP000283497"/>
    </source>
</evidence>
<name>A0A414B390_9FIRM</name>
<dbReference type="Proteomes" id="UP000283497">
    <property type="component" value="Unassembled WGS sequence"/>
</dbReference>
<evidence type="ECO:0000313" key="4">
    <source>
        <dbReference type="Proteomes" id="UP000284621"/>
    </source>
</evidence>
<dbReference type="EMBL" id="QSID01000015">
    <property type="protein sequence ID" value="RHC62023.1"/>
    <property type="molecule type" value="Genomic_DNA"/>
</dbReference>
<evidence type="ECO:0000313" key="1">
    <source>
        <dbReference type="EMBL" id="RHC62023.1"/>
    </source>
</evidence>
<reference evidence="3 4" key="1">
    <citation type="submission" date="2018-08" db="EMBL/GenBank/DDBJ databases">
        <title>A genome reference for cultivated species of the human gut microbiota.</title>
        <authorList>
            <person name="Zou Y."/>
            <person name="Xue W."/>
            <person name="Luo G."/>
        </authorList>
    </citation>
    <scope>NUCLEOTIDE SEQUENCE [LARGE SCALE GENOMIC DNA]</scope>
    <source>
        <strain evidence="2 3">AF45-14BH</strain>
        <strain evidence="1 4">AM34-3LB</strain>
    </source>
</reference>
<evidence type="ECO:0000313" key="2">
    <source>
        <dbReference type="EMBL" id="RHK40423.1"/>
    </source>
</evidence>
<accession>A0A414B390</accession>
<protein>
    <submittedName>
        <fullName evidence="1">Uncharacterized protein</fullName>
    </submittedName>
</protein>
<keyword evidence="4" id="KW-1185">Reference proteome</keyword>
<comment type="caution">
    <text evidence="1">The sequence shown here is derived from an EMBL/GenBank/DDBJ whole genome shotgun (WGS) entry which is preliminary data.</text>
</comment>
<dbReference type="AlphaFoldDB" id="A0A414B390"/>
<proteinExistence type="predicted"/>
<gene>
    <name evidence="2" type="ORF">DW068_04610</name>
    <name evidence="1" type="ORF">DW833_11935</name>
</gene>
<dbReference type="Proteomes" id="UP000284621">
    <property type="component" value="Unassembled WGS sequence"/>
</dbReference>